<evidence type="ECO:0000256" key="1">
    <source>
        <dbReference type="ARBA" id="ARBA00023117"/>
    </source>
</evidence>
<dbReference type="GeneID" id="98116537"/>
<dbReference type="InterPro" id="IPR050935">
    <property type="entry name" value="Bromo_chromatin_reader"/>
</dbReference>
<feature type="domain" description="BTB" evidence="5">
    <location>
        <begin position="24"/>
        <end position="92"/>
    </location>
</feature>
<dbReference type="PANTHER" id="PTHR22880:SF225">
    <property type="entry name" value="BROMODOMAIN-CONTAINING PROTEIN BET-1-RELATED"/>
    <property type="match status" value="1"/>
</dbReference>
<dbReference type="SMART" id="SM00297">
    <property type="entry name" value="BROMO"/>
    <property type="match status" value="1"/>
</dbReference>
<dbReference type="PROSITE" id="PS50097">
    <property type="entry name" value="BTB"/>
    <property type="match status" value="1"/>
</dbReference>
<feature type="compositionally biased region" description="Polar residues" evidence="3">
    <location>
        <begin position="221"/>
        <end position="230"/>
    </location>
</feature>
<organism evidence="6 7">
    <name type="scientific">Ceratocystis lukuohia</name>
    <dbReference type="NCBI Taxonomy" id="2019550"/>
    <lineage>
        <taxon>Eukaryota</taxon>
        <taxon>Fungi</taxon>
        <taxon>Dikarya</taxon>
        <taxon>Ascomycota</taxon>
        <taxon>Pezizomycotina</taxon>
        <taxon>Sordariomycetes</taxon>
        <taxon>Hypocreomycetidae</taxon>
        <taxon>Microascales</taxon>
        <taxon>Ceratocystidaceae</taxon>
        <taxon>Ceratocystis</taxon>
    </lineage>
</organism>
<dbReference type="Proteomes" id="UP001610728">
    <property type="component" value="Unassembled WGS sequence"/>
</dbReference>
<dbReference type="InterPro" id="IPR036427">
    <property type="entry name" value="Bromodomain-like_sf"/>
</dbReference>
<keyword evidence="1 2" id="KW-0103">Bromodomain</keyword>
<reference evidence="6 7" key="1">
    <citation type="submission" date="2020-05" db="EMBL/GenBank/DDBJ databases">
        <title>Ceratocystis lukuohia genome.</title>
        <authorList>
            <person name="Harrington T.C."/>
            <person name="Kim K."/>
            <person name="Mayers C.G."/>
        </authorList>
    </citation>
    <scope>NUCLEOTIDE SEQUENCE [LARGE SCALE GENOMIC DNA]</scope>
    <source>
        <strain evidence="6 7">C4212</strain>
    </source>
</reference>
<keyword evidence="7" id="KW-1185">Reference proteome</keyword>
<dbReference type="PRINTS" id="PR00503">
    <property type="entry name" value="BROMODOMAIN"/>
</dbReference>
<gene>
    <name evidence="6" type="ORF">HOO65_020904</name>
</gene>
<proteinExistence type="predicted"/>
<dbReference type="SUPFAM" id="SSF54695">
    <property type="entry name" value="POZ domain"/>
    <property type="match status" value="1"/>
</dbReference>
<protein>
    <submittedName>
        <fullName evidence="6">Bromodomain-containing protein 4A</fullName>
    </submittedName>
</protein>
<evidence type="ECO:0000256" key="2">
    <source>
        <dbReference type="PROSITE-ProRule" id="PRU00035"/>
    </source>
</evidence>
<dbReference type="Gene3D" id="3.30.710.10">
    <property type="entry name" value="Potassium Channel Kv1.1, Chain A"/>
    <property type="match status" value="1"/>
</dbReference>
<feature type="region of interest" description="Disordered" evidence="3">
    <location>
        <begin position="203"/>
        <end position="253"/>
    </location>
</feature>
<dbReference type="InterPro" id="IPR011333">
    <property type="entry name" value="SKP1/BTB/POZ_sf"/>
</dbReference>
<dbReference type="PANTHER" id="PTHR22880">
    <property type="entry name" value="FALZ-RELATED BROMODOMAIN-CONTAINING PROTEINS"/>
    <property type="match status" value="1"/>
</dbReference>
<dbReference type="SUPFAM" id="SSF47370">
    <property type="entry name" value="Bromodomain"/>
    <property type="match status" value="1"/>
</dbReference>
<dbReference type="RefSeq" id="XP_070861542.1">
    <property type="nucleotide sequence ID" value="XM_071006772.1"/>
</dbReference>
<name>A0ABR4MQ00_9PEZI</name>
<sequence length="421" mass="48101">MTRPTLHQKLSFRGSLNSKPHASFAIVLVGENEIAFGIQKDLLTSTSGYFRQHFFSSPEETIEHIIRLPKLRPEVFALVQHYLFTRDVIPEEELPTFELLIALWQAGKDLDIDGLCEQTIDAMCYVREKSSRIPAAPLIVRVWEETPKGSDIRELLLTWAAEFVRDSDDKSDFVNALPKDVLSELIILMTLLKEQKTSDLYAQKQGYDSQRGHKRARGNSIHMTGATSDVNPRKRRPSLTTSTPRPNMLKKTFVPPSHVYTEPKRRLSGMPKVAPGPDPKVNFCADLLHRMLSGPGGLLSTMLTAFIPSKFLTVHEKLGFWTRLVKPFKQPVDPLADGVPDYLQKIKKPMDLGSIRAKMERHEYHSADEFSADVRQIFSNCYAYWKETDQIYIDCKKFERTFEDKFSEMPKWIAKLDGADT</sequence>
<dbReference type="InterPro" id="IPR000210">
    <property type="entry name" value="BTB/POZ_dom"/>
</dbReference>
<dbReference type="EMBL" id="JABSNW010000002">
    <property type="protein sequence ID" value="KAL2890362.1"/>
    <property type="molecule type" value="Genomic_DNA"/>
</dbReference>
<evidence type="ECO:0000313" key="6">
    <source>
        <dbReference type="EMBL" id="KAL2890362.1"/>
    </source>
</evidence>
<accession>A0ABR4MQ00</accession>
<evidence type="ECO:0000259" key="5">
    <source>
        <dbReference type="PROSITE" id="PS50097"/>
    </source>
</evidence>
<evidence type="ECO:0000256" key="3">
    <source>
        <dbReference type="SAM" id="MobiDB-lite"/>
    </source>
</evidence>
<feature type="domain" description="Bromo" evidence="4">
    <location>
        <begin position="320"/>
        <end position="392"/>
    </location>
</feature>
<comment type="caution">
    <text evidence="6">The sequence shown here is derived from an EMBL/GenBank/DDBJ whole genome shotgun (WGS) entry which is preliminary data.</text>
</comment>
<evidence type="ECO:0000313" key="7">
    <source>
        <dbReference type="Proteomes" id="UP001610728"/>
    </source>
</evidence>
<dbReference type="InterPro" id="IPR001487">
    <property type="entry name" value="Bromodomain"/>
</dbReference>
<evidence type="ECO:0000259" key="4">
    <source>
        <dbReference type="PROSITE" id="PS50014"/>
    </source>
</evidence>
<dbReference type="Pfam" id="PF00439">
    <property type="entry name" value="Bromodomain"/>
    <property type="match status" value="1"/>
</dbReference>
<dbReference type="Gene3D" id="1.20.920.10">
    <property type="entry name" value="Bromodomain-like"/>
    <property type="match status" value="1"/>
</dbReference>
<dbReference type="PROSITE" id="PS50014">
    <property type="entry name" value="BROMODOMAIN_2"/>
    <property type="match status" value="1"/>
</dbReference>